<feature type="active site" description="Proton donor" evidence="7">
    <location>
        <position position="273"/>
    </location>
</feature>
<dbReference type="InterPro" id="IPR038081">
    <property type="entry name" value="CalX-like_sf"/>
</dbReference>
<dbReference type="Pfam" id="PF02156">
    <property type="entry name" value="Glyco_hydro_26"/>
    <property type="match status" value="1"/>
</dbReference>
<name>A0ABX4BV02_FLAFR</name>
<evidence type="ECO:0000256" key="3">
    <source>
        <dbReference type="ARBA" id="ARBA00022737"/>
    </source>
</evidence>
<evidence type="ECO:0000313" key="10">
    <source>
        <dbReference type="Proteomes" id="UP000198382"/>
    </source>
</evidence>
<dbReference type="EMBL" id="MUGV01000009">
    <property type="protein sequence ID" value="OXA81099.1"/>
    <property type="molecule type" value="Genomic_DNA"/>
</dbReference>
<evidence type="ECO:0000256" key="6">
    <source>
        <dbReference type="ARBA" id="ARBA00023295"/>
    </source>
</evidence>
<keyword evidence="10" id="KW-1185">Reference proteome</keyword>
<evidence type="ECO:0000259" key="8">
    <source>
        <dbReference type="PROSITE" id="PS51764"/>
    </source>
</evidence>
<dbReference type="Gene3D" id="3.20.20.80">
    <property type="entry name" value="Glycosidases"/>
    <property type="match status" value="1"/>
</dbReference>
<organism evidence="9 10">
    <name type="scientific">Flavobacterium frigidimaris</name>
    <dbReference type="NCBI Taxonomy" id="262320"/>
    <lineage>
        <taxon>Bacteria</taxon>
        <taxon>Pseudomonadati</taxon>
        <taxon>Bacteroidota</taxon>
        <taxon>Flavobacteriia</taxon>
        <taxon>Flavobacteriales</taxon>
        <taxon>Flavobacteriaceae</taxon>
        <taxon>Flavobacterium</taxon>
    </lineage>
</organism>
<dbReference type="InterPro" id="IPR003644">
    <property type="entry name" value="Calx_beta"/>
</dbReference>
<protein>
    <recommendedName>
        <fullName evidence="8">GH26 domain-containing protein</fullName>
    </recommendedName>
</protein>
<evidence type="ECO:0000313" key="9">
    <source>
        <dbReference type="EMBL" id="OXA81099.1"/>
    </source>
</evidence>
<keyword evidence="2" id="KW-0732">Signal</keyword>
<keyword evidence="5" id="KW-0106">Calcium</keyword>
<proteinExistence type="inferred from homology"/>
<dbReference type="InterPro" id="IPR022790">
    <property type="entry name" value="GH26_dom"/>
</dbReference>
<dbReference type="SUPFAM" id="SSF141072">
    <property type="entry name" value="CalX-like"/>
    <property type="match status" value="1"/>
</dbReference>
<evidence type="ECO:0000256" key="7">
    <source>
        <dbReference type="PROSITE-ProRule" id="PRU01100"/>
    </source>
</evidence>
<evidence type="ECO:0000256" key="2">
    <source>
        <dbReference type="ARBA" id="ARBA00022729"/>
    </source>
</evidence>
<dbReference type="Pfam" id="PF03160">
    <property type="entry name" value="Calx-beta"/>
    <property type="match status" value="1"/>
</dbReference>
<evidence type="ECO:0000256" key="5">
    <source>
        <dbReference type="ARBA" id="ARBA00022837"/>
    </source>
</evidence>
<reference evidence="9 10" key="1">
    <citation type="submission" date="2016-11" db="EMBL/GenBank/DDBJ databases">
        <title>Whole genomes of Flavobacteriaceae.</title>
        <authorList>
            <person name="Stine C."/>
            <person name="Li C."/>
            <person name="Tadesse D."/>
        </authorList>
    </citation>
    <scope>NUCLEOTIDE SEQUENCE [LARGE SCALE GENOMIC DNA]</scope>
    <source>
        <strain evidence="9 10">DSM 15937</strain>
    </source>
</reference>
<dbReference type="InterPro" id="IPR017853">
    <property type="entry name" value="GH"/>
</dbReference>
<accession>A0ABX4BV02</accession>
<sequence length="461" mass="51366">MKLSKSVTVPVTLSLKFGGTAKNGEDYKTIANSVTVSAKSNSVVIPVEILSDKIAEGEETVEITLTASSNADVVIGNPEKASLTITDEVVAIDLKPEQARNYMVNKNATDETVALFYNLKTLAKTSFMIGQHDALLSFYKNNTGDSDIKKTTGFDPGMSGGDFMFIADDENTGKDDNWWYAQEKLITGAAVKAYNKGMVNMFCWHLREPYEGKSFYTSEMTDIQKKNAFKSILPGGVNHEYYKKKLEKIAQVTKALKGTDGKLIPIIFRPFHEFDGDWFWWGKSFCTADEYIQNWRFTVEYLRDTLGVSNMLFAFSPDASFTSESDYLSRYPGDAYVDVLGFDDYGDFDNKGESGVNNANKKLQIISKLAKERVKIAGLTETGYFITPGKNNIISGLYSTNFYNAMTQNNVDLSFITFWGNGGDTYCTPPPAATDASDFIQFTRKDKAALLNKTPNMYKMP</sequence>
<comment type="caution">
    <text evidence="9">The sequence shown here is derived from an EMBL/GenBank/DDBJ whole genome shotgun (WGS) entry which is preliminary data.</text>
</comment>
<feature type="domain" description="GH26" evidence="8">
    <location>
        <begin position="110"/>
        <end position="452"/>
    </location>
</feature>
<dbReference type="InterPro" id="IPR000805">
    <property type="entry name" value="Glyco_hydro_26"/>
</dbReference>
<comment type="similarity">
    <text evidence="1 7">Belongs to the glycosyl hydrolase 26 family.</text>
</comment>
<dbReference type="PANTHER" id="PTHR40079">
    <property type="entry name" value="MANNAN ENDO-1,4-BETA-MANNOSIDASE E-RELATED"/>
    <property type="match status" value="1"/>
</dbReference>
<dbReference type="Proteomes" id="UP000198382">
    <property type="component" value="Unassembled WGS sequence"/>
</dbReference>
<evidence type="ECO:0000256" key="1">
    <source>
        <dbReference type="ARBA" id="ARBA00007754"/>
    </source>
</evidence>
<dbReference type="SUPFAM" id="SSF51445">
    <property type="entry name" value="(Trans)glycosidases"/>
    <property type="match status" value="1"/>
</dbReference>
<keyword evidence="4 7" id="KW-0378">Hydrolase</keyword>
<dbReference type="PRINTS" id="PR00739">
    <property type="entry name" value="GLHYDRLASE26"/>
</dbReference>
<keyword evidence="3" id="KW-0677">Repeat</keyword>
<evidence type="ECO:0000256" key="4">
    <source>
        <dbReference type="ARBA" id="ARBA00022801"/>
    </source>
</evidence>
<dbReference type="Gene3D" id="2.60.40.2030">
    <property type="match status" value="1"/>
</dbReference>
<dbReference type="PROSITE" id="PS51764">
    <property type="entry name" value="GH26"/>
    <property type="match status" value="1"/>
</dbReference>
<gene>
    <name evidence="9" type="ORF">B0A65_04770</name>
</gene>
<feature type="active site" description="Nucleophile" evidence="7">
    <location>
        <position position="381"/>
    </location>
</feature>
<dbReference type="PANTHER" id="PTHR40079:SF4">
    <property type="entry name" value="GH26 DOMAIN-CONTAINING PROTEIN-RELATED"/>
    <property type="match status" value="1"/>
</dbReference>
<keyword evidence="6 7" id="KW-0326">Glycosidase</keyword>